<feature type="domain" description="DUF5117" evidence="4">
    <location>
        <begin position="116"/>
        <end position="304"/>
    </location>
</feature>
<dbReference type="Pfam" id="PF17162">
    <property type="entry name" value="DUF5118"/>
    <property type="match status" value="1"/>
</dbReference>
<evidence type="ECO:0000313" key="7">
    <source>
        <dbReference type="Proteomes" id="UP000636110"/>
    </source>
</evidence>
<dbReference type="InterPro" id="IPR024079">
    <property type="entry name" value="MetalloPept_cat_dom_sf"/>
</dbReference>
<dbReference type="Pfam" id="PF16313">
    <property type="entry name" value="DUF4953"/>
    <property type="match status" value="1"/>
</dbReference>
<dbReference type="Gene3D" id="3.40.390.10">
    <property type="entry name" value="Collagenase (Catalytic Domain)"/>
    <property type="match status" value="1"/>
</dbReference>
<evidence type="ECO:0000259" key="4">
    <source>
        <dbReference type="Pfam" id="PF17148"/>
    </source>
</evidence>
<evidence type="ECO:0000256" key="2">
    <source>
        <dbReference type="SAM" id="SignalP"/>
    </source>
</evidence>
<dbReference type="EMBL" id="WNXC01000001">
    <property type="protein sequence ID" value="MBB2148125.1"/>
    <property type="molecule type" value="Genomic_DNA"/>
</dbReference>
<keyword evidence="7" id="KW-1185">Reference proteome</keyword>
<name>A0ABR6ES89_9SPHI</name>
<evidence type="ECO:0000256" key="1">
    <source>
        <dbReference type="SAM" id="MobiDB-lite"/>
    </source>
</evidence>
<proteinExistence type="predicted"/>
<dbReference type="CDD" id="cd04276">
    <property type="entry name" value="ZnMc_MMP_like_2"/>
    <property type="match status" value="1"/>
</dbReference>
<dbReference type="PANTHER" id="PTHR38478">
    <property type="entry name" value="PEPTIDASE M1A AND M12B"/>
    <property type="match status" value="1"/>
</dbReference>
<dbReference type="RefSeq" id="WP_182953736.1">
    <property type="nucleotide sequence ID" value="NZ_WNXC01000001.1"/>
</dbReference>
<dbReference type="InterPro" id="IPR033428">
    <property type="entry name" value="DUF5118"/>
</dbReference>
<evidence type="ECO:0000259" key="5">
    <source>
        <dbReference type="Pfam" id="PF17162"/>
    </source>
</evidence>
<feature type="domain" description="DUF5118" evidence="5">
    <location>
        <begin position="58"/>
        <end position="106"/>
    </location>
</feature>
<sequence length="836" mass="94999">MKFNKYSKYILLGFFVSTSFLGMAQDKKSKRSKHNKSAVSDTTKKVAPKPKINPLKKIKPYETVINKNFKTQKGMFGVHRYRDTIYFEISDTLLKRNVMVINRLSKAPGGYGMYAGEQLDEKTIQFEKGADSSILIRFNELINEAEPNSAISKAVLRSNLNPLAASFPIVAYSKDSSSCIIDVSKFLLEANFVNSIDPGSGLDKSVQSNLLRNVTVESIRTYPINVELTISKTMTSKARQGVSGTPPVSMETNTSFVLLPVVPMQRRFFDKRVGYFAADYNAFADGQQRAEVKKFISRWRLEPKDADIEKWKKGILVEPKKQIVIYIDPATPKQWVQPLIDGVSDWQVAFEKAGFKNAIIGKAWPENDSTMHMDDARYSMINYFPSEVANAYGPHVADPRSGEIIQTHIGWYHNVMDLLNRWYLVQAGATDPEARKAKFDDKLMGQLVRFVASHEVGHTLGLRHNFGSSSKTPVDSLRNLNYLKKYGHTASIMDYARFNYVAQPEDHIPQQYLFPRIGDYDKWAIEWGYKSSFAADADEDQKIVKQWIVDCVGKNPRLWFGDGESSSGDPRVQTEDLGDNSMKASSYGIKNLKRILPNLKTWTYEKGGLYGNTGRSHSALLQQYYRYLNHVLMNIGGIYRNYSSEDEKRPVYSATPRKLQIEAIQFFDKELFTTPMWLLNSDIQNSDMDPQYDPMGNATGSNFVENMQIKTLNTLLDLDVLHQIMANNLRFGKGTYTVVEHINGLHKSIWKELKSPTIKMDSYRRNLQKSYVGALLDVLMPKKVGANETDVYSIVMMELKTLKQSIKQAIPKANGLDKYHLVDLESRITKAMNVKS</sequence>
<gene>
    <name evidence="6" type="ORF">GM920_04280</name>
</gene>
<feature type="region of interest" description="Disordered" evidence="1">
    <location>
        <begin position="27"/>
        <end position="47"/>
    </location>
</feature>
<comment type="caution">
    <text evidence="6">The sequence shown here is derived from an EMBL/GenBank/DDBJ whole genome shotgun (WGS) entry which is preliminary data.</text>
</comment>
<dbReference type="SUPFAM" id="SSF55486">
    <property type="entry name" value="Metalloproteases ('zincins'), catalytic domain"/>
    <property type="match status" value="1"/>
</dbReference>
<evidence type="ECO:0000313" key="6">
    <source>
        <dbReference type="EMBL" id="MBB2148125.1"/>
    </source>
</evidence>
<organism evidence="6 7">
    <name type="scientific">Pedobacter gandavensis</name>
    <dbReference type="NCBI Taxonomy" id="2679963"/>
    <lineage>
        <taxon>Bacteria</taxon>
        <taxon>Pseudomonadati</taxon>
        <taxon>Bacteroidota</taxon>
        <taxon>Sphingobacteriia</taxon>
        <taxon>Sphingobacteriales</taxon>
        <taxon>Sphingobacteriaceae</taxon>
        <taxon>Pedobacter</taxon>
    </lineage>
</organism>
<dbReference type="InterPro" id="IPR032534">
    <property type="entry name" value="EcxA_zinc-bd"/>
</dbReference>
<dbReference type="PANTHER" id="PTHR38478:SF1">
    <property type="entry name" value="ZINC DEPENDENT METALLOPROTEASE DOMAIN LIPOPROTEIN"/>
    <property type="match status" value="1"/>
</dbReference>
<feature type="chain" id="PRO_5047326646" evidence="2">
    <location>
        <begin position="25"/>
        <end position="836"/>
    </location>
</feature>
<protein>
    <submittedName>
        <fullName evidence="6">DUF5117 domain-containing protein</fullName>
    </submittedName>
</protein>
<evidence type="ECO:0000259" key="3">
    <source>
        <dbReference type="Pfam" id="PF16313"/>
    </source>
</evidence>
<accession>A0ABR6ES89</accession>
<reference evidence="6 7" key="1">
    <citation type="submission" date="2019-11" db="EMBL/GenBank/DDBJ databases">
        <title>Description of Pedobacter sp. LMG 31462T.</title>
        <authorList>
            <person name="Carlier A."/>
            <person name="Qi S."/>
            <person name="Vandamme P."/>
        </authorList>
    </citation>
    <scope>NUCLEOTIDE SEQUENCE [LARGE SCALE GENOMIC DNA]</scope>
    <source>
        <strain evidence="6 7">LMG 31462</strain>
    </source>
</reference>
<feature type="domain" description="EcxA zinc-binding" evidence="3">
    <location>
        <begin position="437"/>
        <end position="754"/>
    </location>
</feature>
<dbReference type="InterPro" id="IPR034032">
    <property type="entry name" value="Zn_MMP-like_bac"/>
</dbReference>
<dbReference type="Pfam" id="PF17148">
    <property type="entry name" value="DUF5117"/>
    <property type="match status" value="1"/>
</dbReference>
<dbReference type="InterPro" id="IPR033413">
    <property type="entry name" value="DUF5117"/>
</dbReference>
<feature type="signal peptide" evidence="2">
    <location>
        <begin position="1"/>
        <end position="24"/>
    </location>
</feature>
<keyword evidence="2" id="KW-0732">Signal</keyword>
<dbReference type="Proteomes" id="UP000636110">
    <property type="component" value="Unassembled WGS sequence"/>
</dbReference>